<evidence type="ECO:0000256" key="4">
    <source>
        <dbReference type="ARBA" id="ARBA00022982"/>
    </source>
</evidence>
<keyword evidence="4" id="KW-0249">Electron transport</keyword>
<keyword evidence="6 10" id="KW-0676">Redox-active center</keyword>
<evidence type="ECO:0000313" key="12">
    <source>
        <dbReference type="EMBL" id="SER72493.1"/>
    </source>
</evidence>
<dbReference type="STRING" id="142588.SAMN04488559_10468"/>
<gene>
    <name evidence="12" type="ORF">SAMN04488559_10468</name>
</gene>
<accession>A0A1H9RKB8</accession>
<dbReference type="Gene3D" id="3.40.30.10">
    <property type="entry name" value="Glutaredoxin"/>
    <property type="match status" value="1"/>
</dbReference>
<evidence type="ECO:0000313" key="13">
    <source>
        <dbReference type="Proteomes" id="UP000198948"/>
    </source>
</evidence>
<dbReference type="RefSeq" id="WP_092650846.1">
    <property type="nucleotide sequence ID" value="NZ_FOHA01000004.1"/>
</dbReference>
<feature type="site" description="Contributes to redox potential value" evidence="9">
    <location>
        <position position="29"/>
    </location>
</feature>
<dbReference type="SUPFAM" id="SSF52833">
    <property type="entry name" value="Thioredoxin-like"/>
    <property type="match status" value="1"/>
</dbReference>
<dbReference type="AlphaFoldDB" id="A0A1H9RKB8"/>
<keyword evidence="5 10" id="KW-1015">Disulfide bond</keyword>
<evidence type="ECO:0000256" key="1">
    <source>
        <dbReference type="ARBA" id="ARBA00008987"/>
    </source>
</evidence>
<dbReference type="PROSITE" id="PS00194">
    <property type="entry name" value="THIOREDOXIN_1"/>
    <property type="match status" value="1"/>
</dbReference>
<dbReference type="FunFam" id="3.40.30.10:FF:000001">
    <property type="entry name" value="Thioredoxin"/>
    <property type="match status" value="1"/>
</dbReference>
<dbReference type="PRINTS" id="PR00421">
    <property type="entry name" value="THIOREDOXIN"/>
</dbReference>
<sequence>MVQAITDANFMEETKSGLVITDFWAAWCGPCRMQAPVLEELAEEVGDTVKITKMDIEENPQTPAEFGIMSIPTLLIKKDGEVVETLVGFHQKEQLEAVIAKHA</sequence>
<evidence type="ECO:0000256" key="7">
    <source>
        <dbReference type="NCBIfam" id="TIGR01068"/>
    </source>
</evidence>
<feature type="site" description="Contributes to redox potential value" evidence="9">
    <location>
        <position position="30"/>
    </location>
</feature>
<dbReference type="GO" id="GO:0015035">
    <property type="term" value="F:protein-disulfide reductase activity"/>
    <property type="evidence" value="ECO:0007669"/>
    <property type="project" value="UniProtKB-UniRule"/>
</dbReference>
<keyword evidence="3" id="KW-0813">Transport</keyword>
<organism evidence="12 13">
    <name type="scientific">Isobaculum melis</name>
    <dbReference type="NCBI Taxonomy" id="142588"/>
    <lineage>
        <taxon>Bacteria</taxon>
        <taxon>Bacillati</taxon>
        <taxon>Bacillota</taxon>
        <taxon>Bacilli</taxon>
        <taxon>Lactobacillales</taxon>
        <taxon>Carnobacteriaceae</taxon>
        <taxon>Isobaculum</taxon>
    </lineage>
</organism>
<feature type="domain" description="Thioredoxin" evidence="11">
    <location>
        <begin position="1"/>
        <end position="103"/>
    </location>
</feature>
<dbReference type="NCBIfam" id="TIGR01068">
    <property type="entry name" value="thioredoxin"/>
    <property type="match status" value="1"/>
</dbReference>
<feature type="active site" description="Nucleophile" evidence="9">
    <location>
        <position position="28"/>
    </location>
</feature>
<feature type="active site" description="Nucleophile" evidence="9">
    <location>
        <position position="31"/>
    </location>
</feature>
<dbReference type="GO" id="GO:0045454">
    <property type="term" value="P:cell redox homeostasis"/>
    <property type="evidence" value="ECO:0007669"/>
    <property type="project" value="TreeGrafter"/>
</dbReference>
<evidence type="ECO:0000256" key="8">
    <source>
        <dbReference type="PIRNR" id="PIRNR000077"/>
    </source>
</evidence>
<dbReference type="GO" id="GO:0005829">
    <property type="term" value="C:cytosol"/>
    <property type="evidence" value="ECO:0007669"/>
    <property type="project" value="TreeGrafter"/>
</dbReference>
<dbReference type="PANTHER" id="PTHR45663">
    <property type="entry name" value="GEO12009P1"/>
    <property type="match status" value="1"/>
</dbReference>
<dbReference type="PIRSF" id="PIRSF000077">
    <property type="entry name" value="Thioredoxin"/>
    <property type="match status" value="1"/>
</dbReference>
<dbReference type="InterPro" id="IPR036249">
    <property type="entry name" value="Thioredoxin-like_sf"/>
</dbReference>
<evidence type="ECO:0000256" key="10">
    <source>
        <dbReference type="PIRSR" id="PIRSR000077-4"/>
    </source>
</evidence>
<feature type="site" description="Deprotonates C-terminal active site Cys" evidence="9">
    <location>
        <position position="22"/>
    </location>
</feature>
<evidence type="ECO:0000256" key="2">
    <source>
        <dbReference type="ARBA" id="ARBA00020570"/>
    </source>
</evidence>
<proteinExistence type="inferred from homology"/>
<dbReference type="PROSITE" id="PS51352">
    <property type="entry name" value="THIOREDOXIN_2"/>
    <property type="match status" value="1"/>
</dbReference>
<dbReference type="EMBL" id="FOHA01000004">
    <property type="protein sequence ID" value="SER72493.1"/>
    <property type="molecule type" value="Genomic_DNA"/>
</dbReference>
<protein>
    <recommendedName>
        <fullName evidence="2 7">Thioredoxin</fullName>
    </recommendedName>
</protein>
<dbReference type="InterPro" id="IPR017937">
    <property type="entry name" value="Thioredoxin_CS"/>
</dbReference>
<evidence type="ECO:0000256" key="6">
    <source>
        <dbReference type="ARBA" id="ARBA00023284"/>
    </source>
</evidence>
<evidence type="ECO:0000256" key="9">
    <source>
        <dbReference type="PIRSR" id="PIRSR000077-1"/>
    </source>
</evidence>
<comment type="similarity">
    <text evidence="1 8">Belongs to the thioredoxin family.</text>
</comment>
<dbReference type="OrthoDB" id="9790390at2"/>
<dbReference type="CDD" id="cd02947">
    <property type="entry name" value="TRX_family"/>
    <property type="match status" value="1"/>
</dbReference>
<dbReference type="InterPro" id="IPR005746">
    <property type="entry name" value="Thioredoxin"/>
</dbReference>
<dbReference type="Pfam" id="PF00085">
    <property type="entry name" value="Thioredoxin"/>
    <property type="match status" value="1"/>
</dbReference>
<evidence type="ECO:0000256" key="5">
    <source>
        <dbReference type="ARBA" id="ARBA00023157"/>
    </source>
</evidence>
<dbReference type="PANTHER" id="PTHR45663:SF11">
    <property type="entry name" value="GEO12009P1"/>
    <property type="match status" value="1"/>
</dbReference>
<reference evidence="12 13" key="1">
    <citation type="submission" date="2016-10" db="EMBL/GenBank/DDBJ databases">
        <authorList>
            <person name="de Groot N.N."/>
        </authorList>
    </citation>
    <scope>NUCLEOTIDE SEQUENCE [LARGE SCALE GENOMIC DNA]</scope>
    <source>
        <strain evidence="12 13">DSM 13760</strain>
    </source>
</reference>
<feature type="disulfide bond" description="Redox-active" evidence="10">
    <location>
        <begin position="28"/>
        <end position="31"/>
    </location>
</feature>
<name>A0A1H9RKB8_9LACT</name>
<dbReference type="InterPro" id="IPR013766">
    <property type="entry name" value="Thioredoxin_domain"/>
</dbReference>
<evidence type="ECO:0000256" key="3">
    <source>
        <dbReference type="ARBA" id="ARBA00022448"/>
    </source>
</evidence>
<keyword evidence="13" id="KW-1185">Reference proteome</keyword>
<dbReference type="Proteomes" id="UP000198948">
    <property type="component" value="Unassembled WGS sequence"/>
</dbReference>
<evidence type="ECO:0000259" key="11">
    <source>
        <dbReference type="PROSITE" id="PS51352"/>
    </source>
</evidence>